<dbReference type="OrthoDB" id="3032557at2759"/>
<keyword evidence="3" id="KW-1185">Reference proteome</keyword>
<name>A0A9P5Q9E8_9AGAR</name>
<protein>
    <submittedName>
        <fullName evidence="2">Uncharacterized protein</fullName>
    </submittedName>
</protein>
<proteinExistence type="predicted"/>
<comment type="caution">
    <text evidence="2">The sequence shown here is derived from an EMBL/GenBank/DDBJ whole genome shotgun (WGS) entry which is preliminary data.</text>
</comment>
<accession>A0A9P5Q9E8</accession>
<evidence type="ECO:0000313" key="2">
    <source>
        <dbReference type="EMBL" id="KAF9077454.1"/>
    </source>
</evidence>
<dbReference type="Proteomes" id="UP000772434">
    <property type="component" value="Unassembled WGS sequence"/>
</dbReference>
<dbReference type="AlphaFoldDB" id="A0A9P5Q9E8"/>
<evidence type="ECO:0000256" key="1">
    <source>
        <dbReference type="SAM" id="MobiDB-lite"/>
    </source>
</evidence>
<sequence length="180" mass="18734">MSLHSVPDISLVDLILHGLLDPIPESLALYRNAVMQANQMNPPADQADPEARAGVTLNGLMALGTLSGEESGEHGIPRAWIGGVADIDIEGAKPETLRISSDPVTDPASRDDLLPKTSGPAPISTTDHLILSMKLPGASISAVSLHSQTVARSPIARSPIASASPEAAEFTGIILRQISL</sequence>
<gene>
    <name evidence="2" type="ORF">BDP27DRAFT_610553</name>
</gene>
<feature type="region of interest" description="Disordered" evidence="1">
    <location>
        <begin position="95"/>
        <end position="121"/>
    </location>
</feature>
<evidence type="ECO:0000313" key="3">
    <source>
        <dbReference type="Proteomes" id="UP000772434"/>
    </source>
</evidence>
<dbReference type="EMBL" id="JADNRY010000004">
    <property type="protein sequence ID" value="KAF9077454.1"/>
    <property type="molecule type" value="Genomic_DNA"/>
</dbReference>
<organism evidence="2 3">
    <name type="scientific">Rhodocollybia butyracea</name>
    <dbReference type="NCBI Taxonomy" id="206335"/>
    <lineage>
        <taxon>Eukaryota</taxon>
        <taxon>Fungi</taxon>
        <taxon>Dikarya</taxon>
        <taxon>Basidiomycota</taxon>
        <taxon>Agaricomycotina</taxon>
        <taxon>Agaricomycetes</taxon>
        <taxon>Agaricomycetidae</taxon>
        <taxon>Agaricales</taxon>
        <taxon>Marasmiineae</taxon>
        <taxon>Omphalotaceae</taxon>
        <taxon>Rhodocollybia</taxon>
    </lineage>
</organism>
<reference evidence="2" key="1">
    <citation type="submission" date="2020-11" db="EMBL/GenBank/DDBJ databases">
        <authorList>
            <consortium name="DOE Joint Genome Institute"/>
            <person name="Ahrendt S."/>
            <person name="Riley R."/>
            <person name="Andreopoulos W."/>
            <person name="Labutti K."/>
            <person name="Pangilinan J."/>
            <person name="Ruiz-Duenas F.J."/>
            <person name="Barrasa J.M."/>
            <person name="Sanchez-Garcia M."/>
            <person name="Camarero S."/>
            <person name="Miyauchi S."/>
            <person name="Serrano A."/>
            <person name="Linde D."/>
            <person name="Babiker R."/>
            <person name="Drula E."/>
            <person name="Ayuso-Fernandez I."/>
            <person name="Pacheco R."/>
            <person name="Padilla G."/>
            <person name="Ferreira P."/>
            <person name="Barriuso J."/>
            <person name="Kellner H."/>
            <person name="Castanera R."/>
            <person name="Alfaro M."/>
            <person name="Ramirez L."/>
            <person name="Pisabarro A.G."/>
            <person name="Kuo A."/>
            <person name="Tritt A."/>
            <person name="Lipzen A."/>
            <person name="He G."/>
            <person name="Yan M."/>
            <person name="Ng V."/>
            <person name="Cullen D."/>
            <person name="Martin F."/>
            <person name="Rosso M.-N."/>
            <person name="Henrissat B."/>
            <person name="Hibbett D."/>
            <person name="Martinez A.T."/>
            <person name="Grigoriev I.V."/>
        </authorList>
    </citation>
    <scope>NUCLEOTIDE SEQUENCE</scope>
    <source>
        <strain evidence="2">AH 40177</strain>
    </source>
</reference>